<organism evidence="3 4">
    <name type="scientific">Methanobacterium bryantii</name>
    <dbReference type="NCBI Taxonomy" id="2161"/>
    <lineage>
        <taxon>Archaea</taxon>
        <taxon>Methanobacteriati</taxon>
        <taxon>Methanobacteriota</taxon>
        <taxon>Methanomada group</taxon>
        <taxon>Methanobacteria</taxon>
        <taxon>Methanobacteriales</taxon>
        <taxon>Methanobacteriaceae</taxon>
        <taxon>Methanobacterium</taxon>
    </lineage>
</organism>
<dbReference type="EMBL" id="LMVM01000023">
    <property type="protein sequence ID" value="PAV04295.1"/>
    <property type="molecule type" value="Genomic_DNA"/>
</dbReference>
<keyword evidence="1" id="KW-0472">Membrane</keyword>
<keyword evidence="1" id="KW-0812">Transmembrane</keyword>
<feature type="transmembrane region" description="Helical" evidence="1">
    <location>
        <begin position="585"/>
        <end position="604"/>
    </location>
</feature>
<sequence length="609" mass="65377">MSSENKLVSLTKYIMTLPPTRISLFSMVFLSFIIGCIAFLLAPSANDSILYSIVYGGSTGFLIFGLMSIMGGGLTQPMVNSFKGRHMKMKQSMFLALASMMIVGVIYLIGSVVSVFTVNNYVLNALIFGCVIAFAFRTLVIWGTSNISLLKSVVISVVQPALILSMLVVISFLTSVTTNMGDFSIIAIVVKIVIASVILVIAIYSFVTVIESPMRKNLGVGGLELLSLALAHITEGSPAMETLFEDIGEPIDTLTGILSFKGKNGIKSIFLSPCVHPGPLGNIGGGNMPTILSSKFDTFTMVSHGPSTHDFNPVASKEINKIEKVVKEALEDMDYSESASKFFRVENEGAVIGAQYFDKGLLMLATFAPDGFDDIDFGVGLALMNLAKASCDAQNVVLVDCHNSFKGEGGRVLPGNKEVFELMGAVEKLKSPEQENGIKVGCSSDPLDNISKEDGVGQSGVKVMVIEVGSQKTAYILLDANNMVIGFRGVILEKVKSLGLDHAEVMTTDTHFVNTMSGGHNPLGTKMQDEIINGILKCTKEALNDLEDVSVGCKVANIKDIKTFGPLNATELVTTISSIVAVSRIFAPLVFLLALLFVFIWIFYGTFSI</sequence>
<keyword evidence="1" id="KW-1133">Transmembrane helix</keyword>
<comment type="caution">
    <text evidence="3">The sequence shown here is derived from an EMBL/GenBank/DDBJ whole genome shotgun (WGS) entry which is preliminary data.</text>
</comment>
<keyword evidence="4" id="KW-1185">Reference proteome</keyword>
<evidence type="ECO:0000259" key="2">
    <source>
        <dbReference type="Pfam" id="PF09843"/>
    </source>
</evidence>
<dbReference type="Pfam" id="PF09843">
    <property type="entry name" value="DUF2070"/>
    <property type="match status" value="1"/>
</dbReference>
<feature type="transmembrane region" description="Helical" evidence="1">
    <location>
        <begin position="48"/>
        <end position="74"/>
    </location>
</feature>
<dbReference type="OrthoDB" id="8914at2157"/>
<feature type="transmembrane region" description="Helical" evidence="1">
    <location>
        <begin position="152"/>
        <end position="173"/>
    </location>
</feature>
<feature type="transmembrane region" description="Helical" evidence="1">
    <location>
        <begin position="121"/>
        <end position="140"/>
    </location>
</feature>
<feature type="transmembrane region" description="Helical" evidence="1">
    <location>
        <begin position="94"/>
        <end position="115"/>
    </location>
</feature>
<gene>
    <name evidence="3" type="ORF">ASJ80_05455</name>
</gene>
<proteinExistence type="predicted"/>
<evidence type="ECO:0000313" key="4">
    <source>
        <dbReference type="Proteomes" id="UP000217784"/>
    </source>
</evidence>
<dbReference type="InterPro" id="IPR019204">
    <property type="entry name" value="DUF2070_membrane"/>
</dbReference>
<accession>A0A2A2H4K7</accession>
<dbReference type="RefSeq" id="WP_069585375.1">
    <property type="nucleotide sequence ID" value="NZ_LMVM01000023.1"/>
</dbReference>
<feature type="transmembrane region" description="Helical" evidence="1">
    <location>
        <begin position="185"/>
        <end position="207"/>
    </location>
</feature>
<evidence type="ECO:0000256" key="1">
    <source>
        <dbReference type="SAM" id="Phobius"/>
    </source>
</evidence>
<dbReference type="Proteomes" id="UP000217784">
    <property type="component" value="Unassembled WGS sequence"/>
</dbReference>
<name>A0A2A2H4K7_METBR</name>
<reference evidence="3 4" key="1">
    <citation type="journal article" date="2017" name="BMC Genomics">
        <title>Genomic analysis of methanogenic archaea reveals a shift towards energy conservation.</title>
        <authorList>
            <person name="Gilmore S.P."/>
            <person name="Henske J.K."/>
            <person name="Sexton J.A."/>
            <person name="Solomon K.V."/>
            <person name="Seppala S."/>
            <person name="Yoo J.I."/>
            <person name="Huyett L.M."/>
            <person name="Pressman A."/>
            <person name="Cogan J.Z."/>
            <person name="Kivenson V."/>
            <person name="Peng X."/>
            <person name="Tan Y."/>
            <person name="Valentine D.L."/>
            <person name="O'Malley M.A."/>
        </authorList>
    </citation>
    <scope>NUCLEOTIDE SEQUENCE [LARGE SCALE GENOMIC DNA]</scope>
    <source>
        <strain evidence="3 4">M.o.H.</strain>
    </source>
</reference>
<protein>
    <recommendedName>
        <fullName evidence="2">DUF2070 domain-containing protein</fullName>
    </recommendedName>
</protein>
<feature type="domain" description="DUF2070" evidence="2">
    <location>
        <begin position="9"/>
        <end position="597"/>
    </location>
</feature>
<feature type="transmembrane region" description="Helical" evidence="1">
    <location>
        <begin position="21"/>
        <end position="42"/>
    </location>
</feature>
<evidence type="ECO:0000313" key="3">
    <source>
        <dbReference type="EMBL" id="PAV04295.1"/>
    </source>
</evidence>
<dbReference type="AlphaFoldDB" id="A0A2A2H4K7"/>